<reference evidence="2" key="1">
    <citation type="submission" date="2016-03" db="EMBL/GenBank/DDBJ databases">
        <authorList>
            <person name="Ploux O."/>
        </authorList>
    </citation>
    <scope>NUCLEOTIDE SEQUENCE</scope>
    <source>
        <strain evidence="2">UC10</strain>
    </source>
</reference>
<dbReference type="EMBL" id="LT598653">
    <property type="protein sequence ID" value="SBV34000.1"/>
    <property type="molecule type" value="Genomic_DNA"/>
</dbReference>
<evidence type="ECO:0000313" key="2">
    <source>
        <dbReference type="EMBL" id="SBV34000.1"/>
    </source>
</evidence>
<gene>
    <name evidence="2" type="ORF">SPPYR_2880</name>
</gene>
<sequence length="287" mass="30115">MQEPSVRTSRLAIAGGFAAILVVGGGGFFLGRATAPAPQAPAPVVVPAPAPAPVPETPKDLGRGDLIALAQRAADAFASGEAMPAAVGEAAGRRFELLLPFGCGGASEAESSLPMQWRYDEADATLRVSVKPMMWNRTDWNLGDGAKIDAAEGFWITRPWSSSGVCPARAGQAFPRGVEPLTLPGQTLAIAQFFASEADRDGRRNGRPFETVTRVAADQFDGSRGFRLRVAGRIEAIAGNGPVRCVQPAGAEQRPICVIGARIDTVRLENPASEEVLATWTIGRSGQ</sequence>
<protein>
    <submittedName>
        <fullName evidence="2">Uncharacterized protein</fullName>
    </submittedName>
</protein>
<evidence type="ECO:0000256" key="1">
    <source>
        <dbReference type="SAM" id="Phobius"/>
    </source>
</evidence>
<name>A0A1Y5PVL3_9SPHN</name>
<keyword evidence="1" id="KW-1133">Transmembrane helix</keyword>
<keyword evidence="1" id="KW-0472">Membrane</keyword>
<organism evidence="2">
    <name type="scientific">uncultured Sphingopyxis sp</name>
    <dbReference type="NCBI Taxonomy" id="310581"/>
    <lineage>
        <taxon>Bacteria</taxon>
        <taxon>Pseudomonadati</taxon>
        <taxon>Pseudomonadota</taxon>
        <taxon>Alphaproteobacteria</taxon>
        <taxon>Sphingomonadales</taxon>
        <taxon>Sphingomonadaceae</taxon>
        <taxon>Sphingopyxis</taxon>
        <taxon>environmental samples</taxon>
    </lineage>
</organism>
<dbReference type="KEGG" id="sphu:SPPYR_2880"/>
<keyword evidence="1" id="KW-0812">Transmembrane</keyword>
<dbReference type="RefSeq" id="WP_295320455.1">
    <property type="nucleotide sequence ID" value="NZ_LT598653.1"/>
</dbReference>
<dbReference type="AlphaFoldDB" id="A0A1Y5PVL3"/>
<feature type="transmembrane region" description="Helical" evidence="1">
    <location>
        <begin position="12"/>
        <end position="31"/>
    </location>
</feature>
<proteinExistence type="predicted"/>
<accession>A0A1Y5PVL3</accession>